<dbReference type="RefSeq" id="WP_093835002.1">
    <property type="nucleotide sequence ID" value="NZ_JAVRES010000001.1"/>
</dbReference>
<reference evidence="2" key="1">
    <citation type="submission" date="2023-07" db="EMBL/GenBank/DDBJ databases">
        <title>30 novel species of actinomycetes from the DSMZ collection.</title>
        <authorList>
            <person name="Nouioui I."/>
        </authorList>
    </citation>
    <scope>NUCLEOTIDE SEQUENCE [LARGE SCALE GENOMIC DNA]</scope>
    <source>
        <strain evidence="2">DSM 41981</strain>
    </source>
</reference>
<sequence>MRPCTAVVLAPLALWEFARLDGPPVTVVGPWEPWQRCRIALWHRGDHASRFGDRDDDPDHALWLLWSTGGSPRIGWQRFCGQFTPGRDDVCTFFSGHPREHSWDVVDPAVERLWRQYKVNGAGFPKTVRGRETGG</sequence>
<dbReference type="Proteomes" id="UP001183535">
    <property type="component" value="Unassembled WGS sequence"/>
</dbReference>
<dbReference type="EMBL" id="JAVRES010000001">
    <property type="protein sequence ID" value="MDT0433233.1"/>
    <property type="molecule type" value="Genomic_DNA"/>
</dbReference>
<proteinExistence type="predicted"/>
<organism evidence="1 2">
    <name type="scientific">Streptomyces doudnae</name>
    <dbReference type="NCBI Taxonomy" id="3075536"/>
    <lineage>
        <taxon>Bacteria</taxon>
        <taxon>Bacillati</taxon>
        <taxon>Actinomycetota</taxon>
        <taxon>Actinomycetes</taxon>
        <taxon>Kitasatosporales</taxon>
        <taxon>Streptomycetaceae</taxon>
        <taxon>Streptomyces</taxon>
    </lineage>
</organism>
<comment type="caution">
    <text evidence="1">The sequence shown here is derived from an EMBL/GenBank/DDBJ whole genome shotgun (WGS) entry which is preliminary data.</text>
</comment>
<protein>
    <submittedName>
        <fullName evidence="1">Uncharacterized protein</fullName>
    </submittedName>
</protein>
<name>A0ABD5EG29_9ACTN</name>
<evidence type="ECO:0000313" key="2">
    <source>
        <dbReference type="Proteomes" id="UP001183535"/>
    </source>
</evidence>
<accession>A0ABD5EG29</accession>
<keyword evidence="2" id="KW-1185">Reference proteome</keyword>
<evidence type="ECO:0000313" key="1">
    <source>
        <dbReference type="EMBL" id="MDT0433233.1"/>
    </source>
</evidence>
<dbReference type="AlphaFoldDB" id="A0ABD5EG29"/>
<gene>
    <name evidence="1" type="ORF">RM877_00875</name>
</gene>